<dbReference type="PANTHER" id="PTHR21601">
    <property type="entry name" value="SPA2 PROTEIN"/>
    <property type="match status" value="1"/>
</dbReference>
<reference evidence="5" key="1">
    <citation type="submission" date="2020-12" db="EMBL/GenBank/DDBJ databases">
        <title>Metabolic potential, ecology and presence of endohyphal bacteria is reflected in genomic diversity of Mucoromycotina.</title>
        <authorList>
            <person name="Muszewska A."/>
            <person name="Okrasinska A."/>
            <person name="Steczkiewicz K."/>
            <person name="Drgas O."/>
            <person name="Orlowska M."/>
            <person name="Perlinska-Lenart U."/>
            <person name="Aleksandrzak-Piekarczyk T."/>
            <person name="Szatraj K."/>
            <person name="Zielenkiewicz U."/>
            <person name="Pilsyk S."/>
            <person name="Malc E."/>
            <person name="Mieczkowski P."/>
            <person name="Kruszewska J.S."/>
            <person name="Biernat P."/>
            <person name="Pawlowska J."/>
        </authorList>
    </citation>
    <scope>NUCLEOTIDE SEQUENCE</scope>
    <source>
        <strain evidence="5">CBS 226.32</strain>
    </source>
</reference>
<keyword evidence="6" id="KW-1185">Reference proteome</keyword>
<proteinExistence type="predicted"/>
<dbReference type="InterPro" id="IPR022018">
    <property type="entry name" value="GIT1_C"/>
</dbReference>
<feature type="coiled-coil region" evidence="2">
    <location>
        <begin position="279"/>
        <end position="355"/>
    </location>
</feature>
<organism evidence="5 6">
    <name type="scientific">Mucor plumbeus</name>
    <dbReference type="NCBI Taxonomy" id="97098"/>
    <lineage>
        <taxon>Eukaryota</taxon>
        <taxon>Fungi</taxon>
        <taxon>Fungi incertae sedis</taxon>
        <taxon>Mucoromycota</taxon>
        <taxon>Mucoromycotina</taxon>
        <taxon>Mucoromycetes</taxon>
        <taxon>Mucorales</taxon>
        <taxon>Mucorineae</taxon>
        <taxon>Mucoraceae</taxon>
        <taxon>Mucor</taxon>
    </lineage>
</organism>
<evidence type="ECO:0000256" key="1">
    <source>
        <dbReference type="ARBA" id="ARBA00022737"/>
    </source>
</evidence>
<evidence type="ECO:0000313" key="5">
    <source>
        <dbReference type="EMBL" id="KAG2202730.1"/>
    </source>
</evidence>
<sequence>MQYQSRSQESWDNKLKMSKTQSTASAAYSISSSSSRQTSASLQESSARTYFAELGKYLYSLLAKEASEGVPSQRSAARQKLSRLNNLQFHELATDVYDELIRRNVDKHKSFLQLREEFHPRRNQARQKLATLPDGRFRDLASDVYHELKRRYPHVAMEEELPPMPQNKSIDTKAHPSQSTNIIPVKGMISVESMDYSDEDEGNGRSPVSDNGNIQSLDSLMADLGNMVKTPRPDMTNPVDADNIRYEYESKIIQMAKRIKMLELSLDSDTSNHPGQSKMKQMQDEYRQLDNKYSQLSNEHKEQQVAVREVKNEIKQLIDELKNLSSKNESLRIQNEKAETEIRNLSQETKSWRRKYETVSMELRSFKVKSVALDNQNLSTDFFLKPNSNGAIGHQFIIEYQSAIDELMKTSRSSKPSDVLLSMRTIVMACKSITTEVEDYEVKVGLSPANQDSLYNIKKKFSNELTNLLASAKNFAAGMGVSPVSLLDAAAGNLTSTIVELVKLLGMRPIGDNDNTAQSLSASEKENIPTLNGKHIDNILNPNQLSQFLKTETDHIVSSVQNLLGALRSSDGNLYDIITSIIKIVSNIIQVSQKSFSTGEGLKYRNQGSVIINDLDRCNSKIIQIRDTSFIQSPENANAIAKRNLAQESYEIAKYTKELINMLDM</sequence>
<dbReference type="InterPro" id="IPR039892">
    <property type="entry name" value="Spa2/Sph1"/>
</dbReference>
<feature type="region of interest" description="Disordered" evidence="3">
    <location>
        <begin position="162"/>
        <end position="185"/>
    </location>
</feature>
<feature type="domain" description="GIT Spa2 homology (SHD)" evidence="4">
    <location>
        <begin position="77"/>
        <end position="107"/>
    </location>
</feature>
<keyword evidence="1" id="KW-0677">Repeat</keyword>
<dbReference type="InterPro" id="IPR013724">
    <property type="entry name" value="GIT_SHD"/>
</dbReference>
<evidence type="ECO:0000259" key="4">
    <source>
        <dbReference type="SMART" id="SM00555"/>
    </source>
</evidence>
<keyword evidence="2" id="KW-0175">Coiled coil</keyword>
<dbReference type="Pfam" id="PF12205">
    <property type="entry name" value="GIT1_C"/>
    <property type="match status" value="1"/>
</dbReference>
<evidence type="ECO:0000313" key="6">
    <source>
        <dbReference type="Proteomes" id="UP000650833"/>
    </source>
</evidence>
<dbReference type="PANTHER" id="PTHR21601:SF0">
    <property type="entry name" value="PROTEIN SPA2-RELATED"/>
    <property type="match status" value="1"/>
</dbReference>
<feature type="domain" description="GIT Spa2 homology (SHD)" evidence="4">
    <location>
        <begin position="125"/>
        <end position="155"/>
    </location>
</feature>
<name>A0A8H7V0L4_9FUNG</name>
<accession>A0A8H7V0L4</accession>
<dbReference type="AlphaFoldDB" id="A0A8H7V0L4"/>
<dbReference type="Gene3D" id="1.20.5.170">
    <property type="match status" value="1"/>
</dbReference>
<dbReference type="SMART" id="SM00555">
    <property type="entry name" value="GIT"/>
    <property type="match status" value="2"/>
</dbReference>
<evidence type="ECO:0000256" key="3">
    <source>
        <dbReference type="SAM" id="MobiDB-lite"/>
    </source>
</evidence>
<dbReference type="Pfam" id="PF08518">
    <property type="entry name" value="GIT_SHD"/>
    <property type="match status" value="2"/>
</dbReference>
<protein>
    <recommendedName>
        <fullName evidence="4">GIT Spa2 homology (SHD) domain-containing protein</fullName>
    </recommendedName>
</protein>
<comment type="caution">
    <text evidence="5">The sequence shown here is derived from an EMBL/GenBank/DDBJ whole genome shotgun (WGS) entry which is preliminary data.</text>
</comment>
<dbReference type="EMBL" id="JAEPRC010000250">
    <property type="protein sequence ID" value="KAG2202730.1"/>
    <property type="molecule type" value="Genomic_DNA"/>
</dbReference>
<dbReference type="Proteomes" id="UP000650833">
    <property type="component" value="Unassembled WGS sequence"/>
</dbReference>
<gene>
    <name evidence="5" type="ORF">INT46_003238</name>
</gene>
<evidence type="ECO:0000256" key="2">
    <source>
        <dbReference type="SAM" id="Coils"/>
    </source>
</evidence>
<dbReference type="OrthoDB" id="5588096at2759"/>
<dbReference type="InterPro" id="IPR056439">
    <property type="entry name" value="VBS_C3G9"/>
</dbReference>
<dbReference type="Pfam" id="PF23742">
    <property type="entry name" value="VBS_C3G9"/>
    <property type="match status" value="1"/>
</dbReference>
<dbReference type="GO" id="GO:0005078">
    <property type="term" value="F:MAP-kinase scaffold activity"/>
    <property type="evidence" value="ECO:0007669"/>
    <property type="project" value="TreeGrafter"/>
</dbReference>